<dbReference type="PROSITE" id="PS50977">
    <property type="entry name" value="HTH_TETR_2"/>
    <property type="match status" value="1"/>
</dbReference>
<evidence type="ECO:0000313" key="5">
    <source>
        <dbReference type="EMBL" id="MFC0529967.1"/>
    </source>
</evidence>
<dbReference type="InterPro" id="IPR010982">
    <property type="entry name" value="Lambda_DNA-bd_dom_sf"/>
</dbReference>
<dbReference type="Proteomes" id="UP001589867">
    <property type="component" value="Unassembled WGS sequence"/>
</dbReference>
<dbReference type="Pfam" id="PF00440">
    <property type="entry name" value="TetR_N"/>
    <property type="match status" value="1"/>
</dbReference>
<keyword evidence="6" id="KW-1185">Reference proteome</keyword>
<dbReference type="Gene3D" id="1.10.357.10">
    <property type="entry name" value="Tetracycline Repressor, domain 2"/>
    <property type="match status" value="1"/>
</dbReference>
<feature type="domain" description="HTH cro/C1-type" evidence="3">
    <location>
        <begin position="20"/>
        <end position="74"/>
    </location>
</feature>
<feature type="domain" description="HTH tetR-type" evidence="4">
    <location>
        <begin position="109"/>
        <end position="169"/>
    </location>
</feature>
<dbReference type="PROSITE" id="PS50943">
    <property type="entry name" value="HTH_CROC1"/>
    <property type="match status" value="1"/>
</dbReference>
<evidence type="ECO:0000256" key="1">
    <source>
        <dbReference type="ARBA" id="ARBA00023125"/>
    </source>
</evidence>
<dbReference type="EMBL" id="JBHLUH010000039">
    <property type="protein sequence ID" value="MFC0529967.1"/>
    <property type="molecule type" value="Genomic_DNA"/>
</dbReference>
<evidence type="ECO:0000259" key="3">
    <source>
        <dbReference type="PROSITE" id="PS50943"/>
    </source>
</evidence>
<dbReference type="Gene3D" id="1.10.260.40">
    <property type="entry name" value="lambda repressor-like DNA-binding domains"/>
    <property type="match status" value="1"/>
</dbReference>
<dbReference type="SUPFAM" id="SSF46689">
    <property type="entry name" value="Homeodomain-like"/>
    <property type="match status" value="1"/>
</dbReference>
<proteinExistence type="predicted"/>
<feature type="DNA-binding region" description="H-T-H motif" evidence="2">
    <location>
        <begin position="132"/>
        <end position="151"/>
    </location>
</feature>
<dbReference type="SUPFAM" id="SSF47413">
    <property type="entry name" value="lambda repressor-like DNA-binding domains"/>
    <property type="match status" value="1"/>
</dbReference>
<evidence type="ECO:0000259" key="4">
    <source>
        <dbReference type="PROSITE" id="PS50977"/>
    </source>
</evidence>
<reference evidence="5 6" key="1">
    <citation type="submission" date="2024-09" db="EMBL/GenBank/DDBJ databases">
        <authorList>
            <person name="Sun Q."/>
            <person name="Mori K."/>
        </authorList>
    </citation>
    <scope>NUCLEOTIDE SEQUENCE [LARGE SCALE GENOMIC DNA]</scope>
    <source>
        <strain evidence="5 6">TBRC 3947</strain>
    </source>
</reference>
<evidence type="ECO:0000313" key="6">
    <source>
        <dbReference type="Proteomes" id="UP001589867"/>
    </source>
</evidence>
<dbReference type="CDD" id="cd00093">
    <property type="entry name" value="HTH_XRE"/>
    <property type="match status" value="1"/>
</dbReference>
<dbReference type="RefSeq" id="WP_377253046.1">
    <property type="nucleotide sequence ID" value="NZ_JBHLUH010000039.1"/>
</dbReference>
<dbReference type="InterPro" id="IPR041490">
    <property type="entry name" value="KstR2_TetR_C"/>
</dbReference>
<protein>
    <submittedName>
        <fullName evidence="5">TetR family transcriptional regulator</fullName>
    </submittedName>
</protein>
<dbReference type="Pfam" id="PF17932">
    <property type="entry name" value="TetR_C_24"/>
    <property type="match status" value="1"/>
</dbReference>
<dbReference type="SMART" id="SM00530">
    <property type="entry name" value="HTH_XRE"/>
    <property type="match status" value="1"/>
</dbReference>
<sequence>MVQQPAARPQPLDAALGARIRELRLRRRLSLRELARRLGVSAATVSQIEHGRTGVTVARLAHVAEVLDAAVAELVSPAPDRVAAPEPAPAGRARPVDAAGGADWRSFPPIDLDPVLTAALEAFLDVGYAGASVRDIARRCDLSVPGLYHHYASKQDMLVELLDTYLDSLWWRTTAARDEGADPVERFARIVECLALHHTYRRALAFVGLSEMRSLEPANRDRIRRLRNRQQRMVDVEATAAHRLGRFTTPHPRDASRAVVTMCTSIPHWYRAGGPDTPEEIARRYVRFALDLMRLAPDAPQ</sequence>
<gene>
    <name evidence="5" type="ORF">ACFFIA_20095</name>
</gene>
<dbReference type="InterPro" id="IPR050109">
    <property type="entry name" value="HTH-type_TetR-like_transc_reg"/>
</dbReference>
<dbReference type="SUPFAM" id="SSF48498">
    <property type="entry name" value="Tetracyclin repressor-like, C-terminal domain"/>
    <property type="match status" value="1"/>
</dbReference>
<dbReference type="InterPro" id="IPR009057">
    <property type="entry name" value="Homeodomain-like_sf"/>
</dbReference>
<keyword evidence="1 2" id="KW-0238">DNA-binding</keyword>
<dbReference type="Pfam" id="PF13560">
    <property type="entry name" value="HTH_31"/>
    <property type="match status" value="1"/>
</dbReference>
<dbReference type="PANTHER" id="PTHR30055:SF237">
    <property type="entry name" value="TRANSCRIPTIONAL REPRESSOR MCE3R"/>
    <property type="match status" value="1"/>
</dbReference>
<dbReference type="InterPro" id="IPR001387">
    <property type="entry name" value="Cro/C1-type_HTH"/>
</dbReference>
<evidence type="ECO:0000256" key="2">
    <source>
        <dbReference type="PROSITE-ProRule" id="PRU00335"/>
    </source>
</evidence>
<dbReference type="InterPro" id="IPR001647">
    <property type="entry name" value="HTH_TetR"/>
</dbReference>
<comment type="caution">
    <text evidence="5">The sequence shown here is derived from an EMBL/GenBank/DDBJ whole genome shotgun (WGS) entry which is preliminary data.</text>
</comment>
<dbReference type="InterPro" id="IPR036271">
    <property type="entry name" value="Tet_transcr_reg_TetR-rel_C_sf"/>
</dbReference>
<accession>A0ABV6M633</accession>
<name>A0ABV6M633_9ACTN</name>
<dbReference type="PRINTS" id="PR00455">
    <property type="entry name" value="HTHTETR"/>
</dbReference>
<dbReference type="PANTHER" id="PTHR30055">
    <property type="entry name" value="HTH-TYPE TRANSCRIPTIONAL REGULATOR RUTR"/>
    <property type="match status" value="1"/>
</dbReference>
<organism evidence="5 6">
    <name type="scientific">Phytohabitans kaempferiae</name>
    <dbReference type="NCBI Taxonomy" id="1620943"/>
    <lineage>
        <taxon>Bacteria</taxon>
        <taxon>Bacillati</taxon>
        <taxon>Actinomycetota</taxon>
        <taxon>Actinomycetes</taxon>
        <taxon>Micromonosporales</taxon>
        <taxon>Micromonosporaceae</taxon>
    </lineage>
</organism>